<gene>
    <name evidence="2" type="ORF">ACFQL7_27775</name>
</gene>
<keyword evidence="3" id="KW-1185">Reference proteome</keyword>
<organism evidence="2 3">
    <name type="scientific">Halocatena marina</name>
    <dbReference type="NCBI Taxonomy" id="2934937"/>
    <lineage>
        <taxon>Archaea</taxon>
        <taxon>Methanobacteriati</taxon>
        <taxon>Methanobacteriota</taxon>
        <taxon>Stenosarchaea group</taxon>
        <taxon>Halobacteria</taxon>
        <taxon>Halobacteriales</taxon>
        <taxon>Natronomonadaceae</taxon>
        <taxon>Halocatena</taxon>
    </lineage>
</organism>
<name>A0ABD5YY05_9EURY</name>
<dbReference type="AlphaFoldDB" id="A0ABD5YY05"/>
<dbReference type="Proteomes" id="UP001596417">
    <property type="component" value="Unassembled WGS sequence"/>
</dbReference>
<evidence type="ECO:0000256" key="1">
    <source>
        <dbReference type="SAM" id="MobiDB-lite"/>
    </source>
</evidence>
<sequence>MKITLHDETIHWQPDLREVDAWERQPGTNTVSGYGEDGHPLPTHDYRSKKAIY</sequence>
<evidence type="ECO:0000313" key="2">
    <source>
        <dbReference type="EMBL" id="MFC7193211.1"/>
    </source>
</evidence>
<feature type="compositionally biased region" description="Basic and acidic residues" evidence="1">
    <location>
        <begin position="36"/>
        <end position="53"/>
    </location>
</feature>
<feature type="region of interest" description="Disordered" evidence="1">
    <location>
        <begin position="27"/>
        <end position="53"/>
    </location>
</feature>
<proteinExistence type="predicted"/>
<dbReference type="RefSeq" id="WP_390207047.1">
    <property type="nucleotide sequence ID" value="NZ_JBHSZC010000006.1"/>
</dbReference>
<protein>
    <submittedName>
        <fullName evidence="2">Uncharacterized protein</fullName>
    </submittedName>
</protein>
<comment type="caution">
    <text evidence="2">The sequence shown here is derived from an EMBL/GenBank/DDBJ whole genome shotgun (WGS) entry which is preliminary data.</text>
</comment>
<dbReference type="EMBL" id="JBHTAX010000007">
    <property type="protein sequence ID" value="MFC7193211.1"/>
    <property type="molecule type" value="Genomic_DNA"/>
</dbReference>
<reference evidence="2 3" key="1">
    <citation type="journal article" date="2019" name="Int. J. Syst. Evol. Microbiol.">
        <title>The Global Catalogue of Microorganisms (GCM) 10K type strain sequencing project: providing services to taxonomists for standard genome sequencing and annotation.</title>
        <authorList>
            <consortium name="The Broad Institute Genomics Platform"/>
            <consortium name="The Broad Institute Genome Sequencing Center for Infectious Disease"/>
            <person name="Wu L."/>
            <person name="Ma J."/>
        </authorList>
    </citation>
    <scope>NUCLEOTIDE SEQUENCE [LARGE SCALE GENOMIC DNA]</scope>
    <source>
        <strain evidence="2 3">RDMS1</strain>
    </source>
</reference>
<evidence type="ECO:0000313" key="3">
    <source>
        <dbReference type="Proteomes" id="UP001596417"/>
    </source>
</evidence>
<accession>A0ABD5YY05</accession>